<proteinExistence type="predicted"/>
<keyword evidence="2" id="KW-1185">Reference proteome</keyword>
<name>A0A3G2L4E7_9FLAO</name>
<dbReference type="RefSeq" id="WP_121848106.1">
    <property type="nucleotide sequence ID" value="NZ_CP032050.1"/>
</dbReference>
<evidence type="ECO:0000313" key="1">
    <source>
        <dbReference type="EMBL" id="AYN67056.1"/>
    </source>
</evidence>
<evidence type="ECO:0000313" key="2">
    <source>
        <dbReference type="Proteomes" id="UP000276309"/>
    </source>
</evidence>
<dbReference type="Proteomes" id="UP000276309">
    <property type="component" value="Chromosome"/>
</dbReference>
<dbReference type="KEGG" id="emar:D1013_06585"/>
<protein>
    <submittedName>
        <fullName evidence="1">Uncharacterized protein</fullName>
    </submittedName>
</protein>
<dbReference type="EMBL" id="CP032050">
    <property type="protein sequence ID" value="AYN67056.1"/>
    <property type="molecule type" value="Genomic_DNA"/>
</dbReference>
<gene>
    <name evidence="1" type="ORF">D1013_06585</name>
</gene>
<reference evidence="1 2" key="1">
    <citation type="submission" date="2018-08" db="EMBL/GenBank/DDBJ databases">
        <title>The reduced genetic potential of extracellular carbohydrate catabolism in Euzebyella marina RN62, a Flavobacteriia bacterium isolated from the hadal water.</title>
        <authorList>
            <person name="Xue C."/>
        </authorList>
    </citation>
    <scope>NUCLEOTIDE SEQUENCE [LARGE SCALE GENOMIC DNA]</scope>
    <source>
        <strain evidence="1 2">RN62</strain>
    </source>
</reference>
<dbReference type="OrthoDB" id="1121857at2"/>
<sequence length="89" mass="10028">MASVKNLKKDINNVFGDIIEAVYIVDGSGSEQTSKDGDQIIDEAINNFDELISKVNDKKVDNRKKHLKEVRQELETKAQALVEKVNKLN</sequence>
<dbReference type="AlphaFoldDB" id="A0A3G2L4E7"/>
<accession>A0A3G2L4E7</accession>
<organism evidence="1 2">
    <name type="scientific">Euzebyella marina</name>
    <dbReference type="NCBI Taxonomy" id="1761453"/>
    <lineage>
        <taxon>Bacteria</taxon>
        <taxon>Pseudomonadati</taxon>
        <taxon>Bacteroidota</taxon>
        <taxon>Flavobacteriia</taxon>
        <taxon>Flavobacteriales</taxon>
        <taxon>Flavobacteriaceae</taxon>
        <taxon>Euzebyella</taxon>
    </lineage>
</organism>